<sequence length="31" mass="3679">MVILFVLVFLVFFYIKENCDLTSSRHVQSVM</sequence>
<dbReference type="EMBL" id="AYJU01000015">
    <property type="protein sequence ID" value="EST55071.1"/>
    <property type="molecule type" value="Genomic_DNA"/>
</dbReference>
<dbReference type="AlphaFoldDB" id="V6M938"/>
<dbReference type="STRING" id="1408254.T458_09845"/>
<evidence type="ECO:0000313" key="1">
    <source>
        <dbReference type="EMBL" id="EST55071.1"/>
    </source>
</evidence>
<gene>
    <name evidence="1" type="ORF">T458_09845</name>
</gene>
<name>V6M938_9BACL</name>
<reference evidence="1 2" key="1">
    <citation type="journal article" date="2014" name="Genome Announc.">
        <title>Draft Genome Sequence of Brevibacillus panacihumi Strain W25, a Halotolerant Hydrocarbon-Degrading Bacterium.</title>
        <authorList>
            <person name="Wang X."/>
            <person name="Jin D."/>
            <person name="Zhou L."/>
            <person name="Wu L."/>
            <person name="An W."/>
            <person name="Chen Y."/>
            <person name="Zhao L."/>
        </authorList>
    </citation>
    <scope>NUCLEOTIDE SEQUENCE [LARGE SCALE GENOMIC DNA]</scope>
    <source>
        <strain evidence="1 2">W25</strain>
    </source>
</reference>
<keyword evidence="2" id="KW-1185">Reference proteome</keyword>
<dbReference type="HOGENOM" id="CLU_3395448_0_0_9"/>
<proteinExistence type="predicted"/>
<accession>V6M938</accession>
<evidence type="ECO:0000313" key="2">
    <source>
        <dbReference type="Proteomes" id="UP000017973"/>
    </source>
</evidence>
<comment type="caution">
    <text evidence="1">The sequence shown here is derived from an EMBL/GenBank/DDBJ whole genome shotgun (WGS) entry which is preliminary data.</text>
</comment>
<organism evidence="1 2">
    <name type="scientific">Brevibacillus panacihumi W25</name>
    <dbReference type="NCBI Taxonomy" id="1408254"/>
    <lineage>
        <taxon>Bacteria</taxon>
        <taxon>Bacillati</taxon>
        <taxon>Bacillota</taxon>
        <taxon>Bacilli</taxon>
        <taxon>Bacillales</taxon>
        <taxon>Paenibacillaceae</taxon>
        <taxon>Brevibacillus</taxon>
    </lineage>
</organism>
<protein>
    <submittedName>
        <fullName evidence="1">Uncharacterized protein</fullName>
    </submittedName>
</protein>
<dbReference type="Proteomes" id="UP000017973">
    <property type="component" value="Unassembled WGS sequence"/>
</dbReference>